<dbReference type="InterPro" id="IPR000045">
    <property type="entry name" value="Prepilin_IV_endopep_pep"/>
</dbReference>
<dbReference type="InterPro" id="IPR010627">
    <property type="entry name" value="Prepilin_pept_A24_N"/>
</dbReference>
<evidence type="ECO:0000313" key="10">
    <source>
        <dbReference type="EMBL" id="PJE63838.1"/>
    </source>
</evidence>
<evidence type="ECO:0000259" key="9">
    <source>
        <dbReference type="Pfam" id="PF06750"/>
    </source>
</evidence>
<evidence type="ECO:0000256" key="5">
    <source>
        <dbReference type="ARBA" id="ARBA00022989"/>
    </source>
</evidence>
<evidence type="ECO:0000313" key="11">
    <source>
        <dbReference type="Proteomes" id="UP000231569"/>
    </source>
</evidence>
<evidence type="ECO:0000259" key="8">
    <source>
        <dbReference type="Pfam" id="PF01478"/>
    </source>
</evidence>
<dbReference type="PANTHER" id="PTHR30487">
    <property type="entry name" value="TYPE 4 PREPILIN-LIKE PROTEINS LEADER PEPTIDE-PROCESSING ENZYME"/>
    <property type="match status" value="1"/>
</dbReference>
<comment type="caution">
    <text evidence="10">The sequence shown here is derived from an EMBL/GenBank/DDBJ whole genome shotgun (WGS) entry which is preliminary data.</text>
</comment>
<dbReference type="Proteomes" id="UP000231569">
    <property type="component" value="Unassembled WGS sequence"/>
</dbReference>
<dbReference type="AlphaFoldDB" id="A0A2M8KV81"/>
<accession>A0A2M8KV81</accession>
<name>A0A2M8KV81_9BACT</name>
<evidence type="ECO:0000256" key="7">
    <source>
        <dbReference type="SAM" id="Phobius"/>
    </source>
</evidence>
<keyword evidence="5 7" id="KW-1133">Transmembrane helix</keyword>
<dbReference type="Gene3D" id="1.20.120.1220">
    <property type="match status" value="1"/>
</dbReference>
<evidence type="ECO:0000256" key="1">
    <source>
        <dbReference type="ARBA" id="ARBA00004651"/>
    </source>
</evidence>
<keyword evidence="4 7" id="KW-0812">Transmembrane</keyword>
<evidence type="ECO:0000256" key="6">
    <source>
        <dbReference type="ARBA" id="ARBA00023136"/>
    </source>
</evidence>
<sequence>MTAIITGWIGIMGASCGSFLNVLVDRSEHHESIQGRSHCDSCNHTLHWYELIPVLSYVIQGGKCNTCKAKLSFQYPTVELASAGIFVISYLYLAHGDLLLTVIFILIGFASLGILLSDIKYMTIPDWAVVVLFICGLLLNQQQLPLGLATASFSLMLFLLIYVLSHGAAMGFGDVKLAFVMGYLLSLPSLLFALYISVLTGGLVAGYLLLAKKVGMKSTISFGPFLIVGLITMIWYEYTKTP</sequence>
<feature type="domain" description="Prepilin peptidase A24 N-terminal" evidence="9">
    <location>
        <begin position="11"/>
        <end position="91"/>
    </location>
</feature>
<protein>
    <recommendedName>
        <fullName evidence="12">Prepilin peptidase</fullName>
    </recommendedName>
</protein>
<dbReference type="GO" id="GO:0004190">
    <property type="term" value="F:aspartic-type endopeptidase activity"/>
    <property type="evidence" value="ECO:0007669"/>
    <property type="project" value="InterPro"/>
</dbReference>
<organism evidence="10 11">
    <name type="scientific">Candidatus Roizmanbacteria bacterium CG10_big_fil_rev_8_21_14_0_10_45_7</name>
    <dbReference type="NCBI Taxonomy" id="1974854"/>
    <lineage>
        <taxon>Bacteria</taxon>
        <taxon>Candidatus Roizmaniibacteriota</taxon>
    </lineage>
</organism>
<keyword evidence="6 7" id="KW-0472">Membrane</keyword>
<feature type="transmembrane region" description="Helical" evidence="7">
    <location>
        <begin position="122"/>
        <end position="139"/>
    </location>
</feature>
<dbReference type="GO" id="GO:0005886">
    <property type="term" value="C:plasma membrane"/>
    <property type="evidence" value="ECO:0007669"/>
    <property type="project" value="UniProtKB-SubCell"/>
</dbReference>
<feature type="transmembrane region" description="Helical" evidence="7">
    <location>
        <begin position="185"/>
        <end position="210"/>
    </location>
</feature>
<gene>
    <name evidence="10" type="ORF">COU89_01155</name>
</gene>
<comment type="similarity">
    <text evidence="2">Belongs to the peptidase A24 family.</text>
</comment>
<feature type="transmembrane region" description="Helical" evidence="7">
    <location>
        <begin position="98"/>
        <end position="116"/>
    </location>
</feature>
<dbReference type="Pfam" id="PF01478">
    <property type="entry name" value="Peptidase_A24"/>
    <property type="match status" value="1"/>
</dbReference>
<evidence type="ECO:0000256" key="3">
    <source>
        <dbReference type="ARBA" id="ARBA00022475"/>
    </source>
</evidence>
<keyword evidence="3" id="KW-1003">Cell membrane</keyword>
<dbReference type="Pfam" id="PF06750">
    <property type="entry name" value="A24_N_bact"/>
    <property type="match status" value="1"/>
</dbReference>
<dbReference type="EMBL" id="PFEE01000025">
    <property type="protein sequence ID" value="PJE63838.1"/>
    <property type="molecule type" value="Genomic_DNA"/>
</dbReference>
<evidence type="ECO:0000256" key="2">
    <source>
        <dbReference type="ARBA" id="ARBA00005801"/>
    </source>
</evidence>
<dbReference type="GO" id="GO:0006465">
    <property type="term" value="P:signal peptide processing"/>
    <property type="evidence" value="ECO:0007669"/>
    <property type="project" value="TreeGrafter"/>
</dbReference>
<dbReference type="PANTHER" id="PTHR30487:SF0">
    <property type="entry name" value="PREPILIN LEADER PEPTIDASE_N-METHYLTRANSFERASE-RELATED"/>
    <property type="match status" value="1"/>
</dbReference>
<feature type="transmembrane region" description="Helical" evidence="7">
    <location>
        <begin position="222"/>
        <end position="238"/>
    </location>
</feature>
<proteinExistence type="inferred from homology"/>
<feature type="domain" description="Prepilin type IV endopeptidase peptidase" evidence="8">
    <location>
        <begin position="111"/>
        <end position="205"/>
    </location>
</feature>
<dbReference type="InterPro" id="IPR050882">
    <property type="entry name" value="Prepilin_peptidase/N-MTase"/>
</dbReference>
<feature type="transmembrane region" description="Helical" evidence="7">
    <location>
        <begin position="146"/>
        <end position="165"/>
    </location>
</feature>
<reference evidence="11" key="1">
    <citation type="submission" date="2017-09" db="EMBL/GenBank/DDBJ databases">
        <title>Depth-based differentiation of microbial function through sediment-hosted aquifers and enrichment of novel symbionts in the deep terrestrial subsurface.</title>
        <authorList>
            <person name="Probst A.J."/>
            <person name="Ladd B."/>
            <person name="Jarett J.K."/>
            <person name="Geller-Mcgrath D.E."/>
            <person name="Sieber C.M.K."/>
            <person name="Emerson J.B."/>
            <person name="Anantharaman K."/>
            <person name="Thomas B.C."/>
            <person name="Malmstrom R."/>
            <person name="Stieglmeier M."/>
            <person name="Klingl A."/>
            <person name="Woyke T."/>
            <person name="Ryan C.M."/>
            <person name="Banfield J.F."/>
        </authorList>
    </citation>
    <scope>NUCLEOTIDE SEQUENCE [LARGE SCALE GENOMIC DNA]</scope>
</reference>
<evidence type="ECO:0000256" key="4">
    <source>
        <dbReference type="ARBA" id="ARBA00022692"/>
    </source>
</evidence>
<evidence type="ECO:0008006" key="12">
    <source>
        <dbReference type="Google" id="ProtNLM"/>
    </source>
</evidence>
<comment type="subcellular location">
    <subcellularLocation>
        <location evidence="1">Cell membrane</location>
        <topology evidence="1">Multi-pass membrane protein</topology>
    </subcellularLocation>
</comment>